<feature type="region of interest" description="Disordered" evidence="1">
    <location>
        <begin position="56"/>
        <end position="85"/>
    </location>
</feature>
<dbReference type="PANTHER" id="PTHR31923:SF4">
    <property type="entry name" value="BSD DOMAIN-CONTAINING PROTEIN"/>
    <property type="match status" value="1"/>
</dbReference>
<accession>A0A8T2QCM5</accession>
<proteinExistence type="predicted"/>
<evidence type="ECO:0000313" key="2">
    <source>
        <dbReference type="EMBL" id="KAH7280961.1"/>
    </source>
</evidence>
<protein>
    <submittedName>
        <fullName evidence="2">Uncharacterized protein</fullName>
    </submittedName>
</protein>
<evidence type="ECO:0000313" key="3">
    <source>
        <dbReference type="Proteomes" id="UP000825935"/>
    </source>
</evidence>
<name>A0A8T2QCM5_CERRI</name>
<dbReference type="Proteomes" id="UP000825935">
    <property type="component" value="Chromosome 36"/>
</dbReference>
<dbReference type="PANTHER" id="PTHR31923">
    <property type="entry name" value="BSD DOMAIN-CONTAINING PROTEIN"/>
    <property type="match status" value="1"/>
</dbReference>
<keyword evidence="3" id="KW-1185">Reference proteome</keyword>
<organism evidence="2 3">
    <name type="scientific">Ceratopteris richardii</name>
    <name type="common">Triangle waterfern</name>
    <dbReference type="NCBI Taxonomy" id="49495"/>
    <lineage>
        <taxon>Eukaryota</taxon>
        <taxon>Viridiplantae</taxon>
        <taxon>Streptophyta</taxon>
        <taxon>Embryophyta</taxon>
        <taxon>Tracheophyta</taxon>
        <taxon>Polypodiopsida</taxon>
        <taxon>Polypodiidae</taxon>
        <taxon>Polypodiales</taxon>
        <taxon>Pteridineae</taxon>
        <taxon>Pteridaceae</taxon>
        <taxon>Parkerioideae</taxon>
        <taxon>Ceratopteris</taxon>
    </lineage>
</organism>
<feature type="region of interest" description="Disordered" evidence="1">
    <location>
        <begin position="187"/>
        <end position="210"/>
    </location>
</feature>
<sequence length="491" mass="54174">MSWFSNPFGRSAGPPLVEIDEVGKGENTPSRGIKEDLSQISQTFKRQLWGVASFLAPPPAMHEGGSEVDGEDDDDDRNEAAKRDHLTRSYLSEELVDVDFDSLLDERIGDQYTQESKHGKDCVYGTQSLILRTSHDQVSAPISEQGFNGVTRDLAELKGSVASGFSHILRTVRHEIVNVDSIISNTDDTFPDDDDEVDGKSRGMSSDRGTRDNTCFGPLVRSFFLNKKTKDLEKLEEAGFDAGINDLVIKGQNVQPSNFQDGFPHGIRDMQEFASNSHGIQDQVKSQVVGVTEEVLAFAKDISMHPEVWLDFSSLLDGAVNGLMQVMEARAYISQKMQEDQENGSETCDDLRSCATVEGFQRVSVFSRGASSSSDGPEIYANKSFNKESFSAGKQLPGSRDEDNMSFSDLEENDQQVAKDIGRASSSDSFDWVQLDKSLSVENLNALKVHESMYKCGESQQSLPKSLSQGSWKKGKSESGEWSTVEEFDAI</sequence>
<dbReference type="EMBL" id="CM035441">
    <property type="protein sequence ID" value="KAH7280961.1"/>
    <property type="molecule type" value="Genomic_DNA"/>
</dbReference>
<feature type="compositionally biased region" description="Acidic residues" evidence="1">
    <location>
        <begin position="66"/>
        <end position="77"/>
    </location>
</feature>
<gene>
    <name evidence="2" type="ORF">KP509_36G022400</name>
</gene>
<reference evidence="2" key="1">
    <citation type="submission" date="2021-08" db="EMBL/GenBank/DDBJ databases">
        <title>WGS assembly of Ceratopteris richardii.</title>
        <authorList>
            <person name="Marchant D.B."/>
            <person name="Chen G."/>
            <person name="Jenkins J."/>
            <person name="Shu S."/>
            <person name="Leebens-Mack J."/>
            <person name="Grimwood J."/>
            <person name="Schmutz J."/>
            <person name="Soltis P."/>
            <person name="Soltis D."/>
            <person name="Chen Z.-H."/>
        </authorList>
    </citation>
    <scope>NUCLEOTIDE SEQUENCE</scope>
    <source>
        <strain evidence="2">Whitten #5841</strain>
        <tissue evidence="2">Leaf</tissue>
    </source>
</reference>
<comment type="caution">
    <text evidence="2">The sequence shown here is derived from an EMBL/GenBank/DDBJ whole genome shotgun (WGS) entry which is preliminary data.</text>
</comment>
<feature type="region of interest" description="Disordered" evidence="1">
    <location>
        <begin position="458"/>
        <end position="491"/>
    </location>
</feature>
<dbReference type="AlphaFoldDB" id="A0A8T2QCM5"/>
<feature type="region of interest" description="Disordered" evidence="1">
    <location>
        <begin position="1"/>
        <end position="35"/>
    </location>
</feature>
<dbReference type="OrthoDB" id="1076611at2759"/>
<evidence type="ECO:0000256" key="1">
    <source>
        <dbReference type="SAM" id="MobiDB-lite"/>
    </source>
</evidence>
<feature type="compositionally biased region" description="Polar residues" evidence="1">
    <location>
        <begin position="458"/>
        <end position="471"/>
    </location>
</feature>